<evidence type="ECO:0000313" key="2">
    <source>
        <dbReference type="Proteomes" id="UP000078237"/>
    </source>
</evidence>
<dbReference type="PANTHER" id="PTHR37542:SF1">
    <property type="entry name" value="PRION-INHIBITION AND PROPAGATION HELO DOMAIN-CONTAINING PROTEIN"/>
    <property type="match status" value="1"/>
</dbReference>
<dbReference type="Proteomes" id="UP000078237">
    <property type="component" value="Unassembled WGS sequence"/>
</dbReference>
<comment type="caution">
    <text evidence="1">The sequence shown here is derived from an EMBL/GenBank/DDBJ whole genome shotgun (WGS) entry which is preliminary data.</text>
</comment>
<dbReference type="PANTHER" id="PTHR37542">
    <property type="entry name" value="HELO DOMAIN-CONTAINING PROTEIN-RELATED"/>
    <property type="match status" value="1"/>
</dbReference>
<dbReference type="AlphaFoldDB" id="A0A150ASF2"/>
<dbReference type="EMBL" id="LCTW02000001">
    <property type="protein sequence ID" value="KXX83375.1"/>
    <property type="molecule type" value="Genomic_DNA"/>
</dbReference>
<protein>
    <recommendedName>
        <fullName evidence="3">Protein kinase domain-containing protein</fullName>
    </recommendedName>
</protein>
<evidence type="ECO:0000313" key="1">
    <source>
        <dbReference type="EMBL" id="KXX83375.1"/>
    </source>
</evidence>
<sequence length="179" mass="20508">MSFSISTAKMGSIINPEKPLLTGFELSQPDGTQTTARDADVIWDLYRWPGIQRKKPTERNSKKTYDLYNLGLVLLEIAHWKTLHRVMGRGQENRERTDEHDKAPMVPLEESKMPSSLKELRNIAGDRYWKAVGRCIWAHDEKGFDVEELADRSNDSNVGIMPQGAFTKHVVEELRSIQL</sequence>
<dbReference type="VEuPathDB" id="FungiDB:MMYC01_200007"/>
<accession>A0A150ASF2</accession>
<dbReference type="OrthoDB" id="1911848at2759"/>
<evidence type="ECO:0008006" key="3">
    <source>
        <dbReference type="Google" id="ProtNLM"/>
    </source>
</evidence>
<organism evidence="1 2">
    <name type="scientific">Madurella mycetomatis</name>
    <dbReference type="NCBI Taxonomy" id="100816"/>
    <lineage>
        <taxon>Eukaryota</taxon>
        <taxon>Fungi</taxon>
        <taxon>Dikarya</taxon>
        <taxon>Ascomycota</taxon>
        <taxon>Pezizomycotina</taxon>
        <taxon>Sordariomycetes</taxon>
        <taxon>Sordariomycetidae</taxon>
        <taxon>Sordariales</taxon>
        <taxon>Sordariales incertae sedis</taxon>
        <taxon>Madurella</taxon>
    </lineage>
</organism>
<keyword evidence="2" id="KW-1185">Reference proteome</keyword>
<name>A0A150ASF2_9PEZI</name>
<proteinExistence type="predicted"/>
<reference evidence="1 2" key="1">
    <citation type="journal article" date="2016" name="Genome Announc.">
        <title>Genome Sequence of Madurella mycetomatis mm55, Isolated from a Human Mycetoma Case in Sudan.</title>
        <authorList>
            <person name="Smit S."/>
            <person name="Derks M.F."/>
            <person name="Bervoets S."/>
            <person name="Fahal A."/>
            <person name="van Leeuwen W."/>
            <person name="van Belkum A."/>
            <person name="van de Sande W.W."/>
        </authorList>
    </citation>
    <scope>NUCLEOTIDE SEQUENCE [LARGE SCALE GENOMIC DNA]</scope>
    <source>
        <strain evidence="2">mm55</strain>
    </source>
</reference>
<gene>
    <name evidence="1" type="ORF">MMYC01_200007</name>
</gene>